<dbReference type="InterPro" id="IPR015943">
    <property type="entry name" value="WD40/YVTN_repeat-like_dom_sf"/>
</dbReference>
<dbReference type="EMBL" id="CAADFI010000030">
    <property type="protein sequence ID" value="VFJ92463.1"/>
    <property type="molecule type" value="Genomic_DNA"/>
</dbReference>
<evidence type="ECO:0000256" key="3">
    <source>
        <dbReference type="PROSITE-ProRule" id="PRU00221"/>
    </source>
</evidence>
<dbReference type="InterPro" id="IPR019775">
    <property type="entry name" value="WD40_repeat_CS"/>
</dbReference>
<organism evidence="6">
    <name type="scientific">Candidatus Kentrum eta</name>
    <dbReference type="NCBI Taxonomy" id="2126337"/>
    <lineage>
        <taxon>Bacteria</taxon>
        <taxon>Pseudomonadati</taxon>
        <taxon>Pseudomonadota</taxon>
        <taxon>Gammaproteobacteria</taxon>
        <taxon>Candidatus Kentrum</taxon>
    </lineage>
</organism>
<dbReference type="EMBL" id="CAADFJ010000030">
    <property type="protein sequence ID" value="VFJ99234.1"/>
    <property type="molecule type" value="Genomic_DNA"/>
</dbReference>
<dbReference type="InterPro" id="IPR029052">
    <property type="entry name" value="Metallo-depent_PP-like"/>
</dbReference>
<dbReference type="Gene3D" id="2.130.10.10">
    <property type="entry name" value="YVTN repeat-like/Quinoprotein amine dehydrogenase"/>
    <property type="match status" value="2"/>
</dbReference>
<dbReference type="SMART" id="SM00320">
    <property type="entry name" value="WD40"/>
    <property type="match status" value="6"/>
</dbReference>
<gene>
    <name evidence="6" type="ORF">BECKH772A_GA0070896_100312</name>
    <name evidence="7" type="ORF">BECKH772B_GA0070898_100302</name>
    <name evidence="8" type="ORF">BECKH772C_GA0070978_100302</name>
</gene>
<name>A0A450UFZ5_9GAMM</name>
<sequence>MENTSHHPALKLRHTLQGHSFNVFGMTLSSDGRILALPLLDRTIRFWDVESGQPLRTLGYQGVFPVCIAWSPDGTQLASGGGYTDNKVCLWEATTGRRIRILGKHGDRVSNVAWSPNGKILASCSNNRTIRLWGLEKGCMLHELGGHIRQIEGIAWSPDGSRLCSGSQDNTVRLWDVERGETIRTLKWHEGPVRSVAWTPNGQHIASGSHTVRIWDVETGQQRYVLEGHTDQIISVAFLDQGRLLASLGKNNRIILWRTDTWEEVMRVNKIGDTGPWVKLAIHPTLPVMIIPDSSRNEINIWDVDFSLLRGAGASTSTVFYVNAKAVLLGDSGVGKSGLGIRIAEGGFRHTEGSTHGAQFWHFPTDRLTRLPNNIRAELTLWDLAGQPEYRLTHQLFLDDADAALLLFDCADTVDPFRGVLYWAKVLKKQAPPHARKFLVSSRCDVSPLTVDRRGINRALAEYGLDEWFKTSASTGAGVEELFGRLMAAIPWDQLPRTSTPRLFQVVREFLLERKQVASALFPLSLQLNHSCHPERSEGSLARKQTQGHKISRFARNDNEKNKRERGTRAVHERKGPAQRDPDRAEENKPALNEELHPKKAGLQSGSASLYRPIVSPHPGDVSSQQIGASLQSDDVSSQPEHAGSQWRDANPQSIDAGQRWGGVKQQSPSGNLLPMAAIRQAAAERFTERAATQAELDTVIQLLQSRGLVHRLEPRPGEIWILLRPERINQYGAAIIQAARNHPKGIGAVTERDVLTGNLPFTGFDRLARREEVIVLEATAELLLQHDLGFREMGYLVFPSQINVTRTRSAESRPRPEVAYRFSGAIETIYASLVVRLSYTEHFRREDQWRYAVAFSRDGHRLGFSMQQLEEGTGELAIYFEPDVHEFDRLTFIRFITDHLRARGIDIRERIRLYCPNCDREVTNREAIEARVQAGKTDIPCQFCDDTAIPIPKSVEEYYRWDPTLGEKQQQLANTVEMRTSVEVTRFRADQQQYSAAEDGLIHILHLSDLHLSHLDIFGQHLEVEELANICRTQLETDLIQELEIRRLAYLVISGDITCHATEREYRAAFTLVDALVKRFGLDAGRVVVVPGNHDIHRALSKQAYSFVHKGELPRELSKECCIPAGEVGALVRDDTLYQQRFAPFNDYFYRHVYRGEDYPSDEAAQFLWVERPEDHILFLGLNSCWELDHHFRDRAGIHIPALTRALDRLRDGNGKYDNWLKIALWHHPVTGKAAMNNRFLQLLVTNGFRLCLHGHIHEAMEAFHQYDESRGIRIIGAGVFGAPTKQQAPGIPLQYNLLTLDPKTGRMTVNTRKKDKPDGAWVADTRWGDKKHPKPQYHFTVGKFAGKV</sequence>
<feature type="repeat" description="WD" evidence="3">
    <location>
        <begin position="16"/>
        <end position="57"/>
    </location>
</feature>
<dbReference type="PRINTS" id="PR00449">
    <property type="entry name" value="RASTRNSFRMNG"/>
</dbReference>
<protein>
    <submittedName>
        <fullName evidence="6">WD domain-containing protein, G-beta repeat-containing protein</fullName>
    </submittedName>
</protein>
<accession>A0A450UFZ5</accession>
<dbReference type="Gene3D" id="3.60.21.10">
    <property type="match status" value="1"/>
</dbReference>
<dbReference type="Pfam" id="PF00149">
    <property type="entry name" value="Metallophos"/>
    <property type="match status" value="1"/>
</dbReference>
<feature type="repeat" description="WD" evidence="3">
    <location>
        <begin position="226"/>
        <end position="267"/>
    </location>
</feature>
<feature type="repeat" description="WD" evidence="3">
    <location>
        <begin position="144"/>
        <end position="185"/>
    </location>
</feature>
<dbReference type="Pfam" id="PF00400">
    <property type="entry name" value="WD40"/>
    <property type="match status" value="6"/>
</dbReference>
<reference evidence="6" key="1">
    <citation type="submission" date="2019-02" db="EMBL/GenBank/DDBJ databases">
        <authorList>
            <person name="Gruber-Vodicka R. H."/>
            <person name="Seah K. B. B."/>
        </authorList>
    </citation>
    <scope>NUCLEOTIDE SEQUENCE</scope>
    <source>
        <strain evidence="8">BECK_SA2B12</strain>
        <strain evidence="6">BECK_SA2B15</strain>
        <strain evidence="7">BECK_SA2B20</strain>
    </source>
</reference>
<evidence type="ECO:0000313" key="6">
    <source>
        <dbReference type="EMBL" id="VFJ91408.1"/>
    </source>
</evidence>
<evidence type="ECO:0000256" key="1">
    <source>
        <dbReference type="ARBA" id="ARBA00022574"/>
    </source>
</evidence>
<feature type="repeat" description="WD" evidence="3">
    <location>
        <begin position="102"/>
        <end position="143"/>
    </location>
</feature>
<dbReference type="PANTHER" id="PTHR19879:SF9">
    <property type="entry name" value="TRANSCRIPTION INITIATION FACTOR TFIID SUBUNIT 5"/>
    <property type="match status" value="1"/>
</dbReference>
<dbReference type="CDD" id="cd00200">
    <property type="entry name" value="WD40"/>
    <property type="match status" value="1"/>
</dbReference>
<dbReference type="InterPro" id="IPR004843">
    <property type="entry name" value="Calcineurin-like_PHP"/>
</dbReference>
<proteinExistence type="predicted"/>
<evidence type="ECO:0000313" key="8">
    <source>
        <dbReference type="EMBL" id="VFJ99234.1"/>
    </source>
</evidence>
<evidence type="ECO:0000256" key="4">
    <source>
        <dbReference type="SAM" id="MobiDB-lite"/>
    </source>
</evidence>
<dbReference type="SMART" id="SM00175">
    <property type="entry name" value="RAB"/>
    <property type="match status" value="1"/>
</dbReference>
<dbReference type="PROSITE" id="PS00678">
    <property type="entry name" value="WD_REPEATS_1"/>
    <property type="match status" value="1"/>
</dbReference>
<dbReference type="GO" id="GO:0003924">
    <property type="term" value="F:GTPase activity"/>
    <property type="evidence" value="ECO:0007669"/>
    <property type="project" value="InterPro"/>
</dbReference>
<dbReference type="GO" id="GO:0005525">
    <property type="term" value="F:GTP binding"/>
    <property type="evidence" value="ECO:0007669"/>
    <property type="project" value="InterPro"/>
</dbReference>
<keyword evidence="1 3" id="KW-0853">WD repeat</keyword>
<dbReference type="InterPro" id="IPR001806">
    <property type="entry name" value="Small_GTPase"/>
</dbReference>
<dbReference type="PROSITE" id="PS51419">
    <property type="entry name" value="RAB"/>
    <property type="match status" value="1"/>
</dbReference>
<feature type="region of interest" description="Disordered" evidence="4">
    <location>
        <begin position="533"/>
        <end position="669"/>
    </location>
</feature>
<dbReference type="SUPFAM" id="SSF50978">
    <property type="entry name" value="WD40 repeat-like"/>
    <property type="match status" value="1"/>
</dbReference>
<evidence type="ECO:0000313" key="7">
    <source>
        <dbReference type="EMBL" id="VFJ92463.1"/>
    </source>
</evidence>
<feature type="compositionally biased region" description="Polar residues" evidence="4">
    <location>
        <begin position="622"/>
        <end position="640"/>
    </location>
</feature>
<dbReference type="Pfam" id="PF00071">
    <property type="entry name" value="Ras"/>
    <property type="match status" value="1"/>
</dbReference>
<dbReference type="PANTHER" id="PTHR19879">
    <property type="entry name" value="TRANSCRIPTION INITIATION FACTOR TFIID"/>
    <property type="match status" value="1"/>
</dbReference>
<dbReference type="InterPro" id="IPR036322">
    <property type="entry name" value="WD40_repeat_dom_sf"/>
</dbReference>
<dbReference type="SUPFAM" id="SSF52540">
    <property type="entry name" value="P-loop containing nucleoside triphosphate hydrolases"/>
    <property type="match status" value="1"/>
</dbReference>
<keyword evidence="2" id="KW-0677">Repeat</keyword>
<feature type="compositionally biased region" description="Basic and acidic residues" evidence="4">
    <location>
        <begin position="555"/>
        <end position="598"/>
    </location>
</feature>
<dbReference type="InterPro" id="IPR001680">
    <property type="entry name" value="WD40_rpt"/>
</dbReference>
<evidence type="ECO:0000259" key="5">
    <source>
        <dbReference type="Pfam" id="PF00149"/>
    </source>
</evidence>
<dbReference type="PROSITE" id="PS50294">
    <property type="entry name" value="WD_REPEATS_REGION"/>
    <property type="match status" value="4"/>
</dbReference>
<dbReference type="EMBL" id="CAADFG010000031">
    <property type="protein sequence ID" value="VFJ91408.1"/>
    <property type="molecule type" value="Genomic_DNA"/>
</dbReference>
<feature type="repeat" description="WD" evidence="3">
    <location>
        <begin position="186"/>
        <end position="225"/>
    </location>
</feature>
<dbReference type="SUPFAM" id="SSF56300">
    <property type="entry name" value="Metallo-dependent phosphatases"/>
    <property type="match status" value="1"/>
</dbReference>
<dbReference type="Gene3D" id="3.40.50.300">
    <property type="entry name" value="P-loop containing nucleotide triphosphate hydrolases"/>
    <property type="match status" value="1"/>
</dbReference>
<feature type="domain" description="Calcineurin-like phosphoesterase" evidence="5">
    <location>
        <begin position="1004"/>
        <end position="1260"/>
    </location>
</feature>
<dbReference type="PROSITE" id="PS50082">
    <property type="entry name" value="WD_REPEATS_2"/>
    <property type="match status" value="5"/>
</dbReference>
<dbReference type="InterPro" id="IPR027417">
    <property type="entry name" value="P-loop_NTPase"/>
</dbReference>
<evidence type="ECO:0000256" key="2">
    <source>
        <dbReference type="ARBA" id="ARBA00022737"/>
    </source>
</evidence>